<feature type="transmembrane region" description="Helical" evidence="7">
    <location>
        <begin position="26"/>
        <end position="44"/>
    </location>
</feature>
<protein>
    <submittedName>
        <fullName evidence="9">Nitrate/nitrite transporter</fullName>
    </submittedName>
</protein>
<keyword evidence="10" id="KW-1185">Reference proteome</keyword>
<feature type="transmembrane region" description="Helical" evidence="7">
    <location>
        <begin position="293"/>
        <end position="312"/>
    </location>
</feature>
<dbReference type="InterPro" id="IPR011701">
    <property type="entry name" value="MFS"/>
</dbReference>
<evidence type="ECO:0000256" key="1">
    <source>
        <dbReference type="ARBA" id="ARBA00004651"/>
    </source>
</evidence>
<organism evidence="9 10">
    <name type="scientific">Halorubrum trueperi</name>
    <dbReference type="NCBI Taxonomy" id="2004704"/>
    <lineage>
        <taxon>Archaea</taxon>
        <taxon>Methanobacteriati</taxon>
        <taxon>Methanobacteriota</taxon>
        <taxon>Stenosarchaea group</taxon>
        <taxon>Halobacteria</taxon>
        <taxon>Halobacteriales</taxon>
        <taxon>Haloferacaceae</taxon>
        <taxon>Halorubrum</taxon>
    </lineage>
</organism>
<sequence length="408" mass="41795">MGALSGPGSFLARTVSDLRDDGPGSILLVVSLGWFLTLGVRIVYPALLPQVTAEFGVSNAATGAFIGVLWTTYALLQFPGGAIADAVGERSVLTGSVLLSAGAVAAIVLSTTVEVFVLATVLLGLGTGLFGTTRLTVISALFDRMQTTAISVNQAAGNVGNVVLSAGAGFVSVYLGWRWGFGFLLPVLVACAIGLWITLPRRASTATDGESFRGTMSKVAVAVRKPRVLAVTALLSLNMFLYQSVTGFLPTYLVAEKDIEPGTAATLYSLFFAAAIGVQFLSGIVADHRGNRVAIVAFIGLSVPGFVLLTAVESLPALVGVILLLSSLLGAMPPVNAAGLASLPPEIQGSGFGLLRTCYIAFGALGPPAVGLLADAGRFDAAFLSLGLVALATSVWALLFERVGGESS</sequence>
<gene>
    <name evidence="9" type="ORF">ACFQEY_16345</name>
</gene>
<feature type="domain" description="Major facilitator superfamily (MFS) profile" evidence="8">
    <location>
        <begin position="26"/>
        <end position="405"/>
    </location>
</feature>
<keyword evidence="6 7" id="KW-0472">Membrane</keyword>
<dbReference type="Proteomes" id="UP001596333">
    <property type="component" value="Unassembled WGS sequence"/>
</dbReference>
<evidence type="ECO:0000313" key="10">
    <source>
        <dbReference type="Proteomes" id="UP001596333"/>
    </source>
</evidence>
<feature type="transmembrane region" description="Helical" evidence="7">
    <location>
        <begin position="91"/>
        <end position="109"/>
    </location>
</feature>
<dbReference type="RefSeq" id="WP_379770649.1">
    <property type="nucleotide sequence ID" value="NZ_JBHSXI010000023.1"/>
</dbReference>
<feature type="transmembrane region" description="Helical" evidence="7">
    <location>
        <begin position="265"/>
        <end position="286"/>
    </location>
</feature>
<keyword evidence="4 7" id="KW-0812">Transmembrane</keyword>
<dbReference type="InterPro" id="IPR050171">
    <property type="entry name" value="MFS_Transporters"/>
</dbReference>
<comment type="caution">
    <text evidence="9">The sequence shown here is derived from an EMBL/GenBank/DDBJ whole genome shotgun (WGS) entry which is preliminary data.</text>
</comment>
<keyword evidence="3" id="KW-1003">Cell membrane</keyword>
<feature type="transmembrane region" description="Helical" evidence="7">
    <location>
        <begin position="379"/>
        <end position="400"/>
    </location>
</feature>
<dbReference type="GO" id="GO:0005886">
    <property type="term" value="C:plasma membrane"/>
    <property type="evidence" value="ECO:0007669"/>
    <property type="project" value="UniProtKB-SubCell"/>
</dbReference>
<feature type="transmembrane region" description="Helical" evidence="7">
    <location>
        <begin position="318"/>
        <end position="341"/>
    </location>
</feature>
<dbReference type="Pfam" id="PF07690">
    <property type="entry name" value="MFS_1"/>
    <property type="match status" value="1"/>
</dbReference>
<dbReference type="SUPFAM" id="SSF103473">
    <property type="entry name" value="MFS general substrate transporter"/>
    <property type="match status" value="1"/>
</dbReference>
<dbReference type="PROSITE" id="PS50850">
    <property type="entry name" value="MFS"/>
    <property type="match status" value="1"/>
</dbReference>
<comment type="subcellular location">
    <subcellularLocation>
        <location evidence="1">Cell membrane</location>
        <topology evidence="1">Multi-pass membrane protein</topology>
    </subcellularLocation>
</comment>
<evidence type="ECO:0000256" key="3">
    <source>
        <dbReference type="ARBA" id="ARBA00022475"/>
    </source>
</evidence>
<feature type="transmembrane region" description="Helical" evidence="7">
    <location>
        <begin position="228"/>
        <end position="245"/>
    </location>
</feature>
<evidence type="ECO:0000313" key="9">
    <source>
        <dbReference type="EMBL" id="MFC6890563.1"/>
    </source>
</evidence>
<evidence type="ECO:0000256" key="4">
    <source>
        <dbReference type="ARBA" id="ARBA00022692"/>
    </source>
</evidence>
<feature type="transmembrane region" description="Helical" evidence="7">
    <location>
        <begin position="64"/>
        <end position="84"/>
    </location>
</feature>
<evidence type="ECO:0000259" key="8">
    <source>
        <dbReference type="PROSITE" id="PS50850"/>
    </source>
</evidence>
<feature type="transmembrane region" description="Helical" evidence="7">
    <location>
        <begin position="115"/>
        <end position="143"/>
    </location>
</feature>
<feature type="transmembrane region" description="Helical" evidence="7">
    <location>
        <begin position="181"/>
        <end position="199"/>
    </location>
</feature>
<dbReference type="Gene3D" id="1.20.1250.20">
    <property type="entry name" value="MFS general substrate transporter like domains"/>
    <property type="match status" value="2"/>
</dbReference>
<dbReference type="EMBL" id="JBHSXI010000023">
    <property type="protein sequence ID" value="MFC6890563.1"/>
    <property type="molecule type" value="Genomic_DNA"/>
</dbReference>
<dbReference type="PANTHER" id="PTHR23517">
    <property type="entry name" value="RESISTANCE PROTEIN MDTM, PUTATIVE-RELATED-RELATED"/>
    <property type="match status" value="1"/>
</dbReference>
<dbReference type="InterPro" id="IPR036259">
    <property type="entry name" value="MFS_trans_sf"/>
</dbReference>
<keyword evidence="2" id="KW-0813">Transport</keyword>
<name>A0ABD5US20_9EURY</name>
<reference evidence="9 10" key="1">
    <citation type="journal article" date="2019" name="Int. J. Syst. Evol. Microbiol.">
        <title>The Global Catalogue of Microorganisms (GCM) 10K type strain sequencing project: providing services to taxonomists for standard genome sequencing and annotation.</title>
        <authorList>
            <consortium name="The Broad Institute Genomics Platform"/>
            <consortium name="The Broad Institute Genome Sequencing Center for Infectious Disease"/>
            <person name="Wu L."/>
            <person name="Ma J."/>
        </authorList>
    </citation>
    <scope>NUCLEOTIDE SEQUENCE [LARGE SCALE GENOMIC DNA]</scope>
    <source>
        <strain evidence="9 10">Y73</strain>
    </source>
</reference>
<dbReference type="AlphaFoldDB" id="A0ABD5US20"/>
<keyword evidence="5 7" id="KW-1133">Transmembrane helix</keyword>
<evidence type="ECO:0000256" key="6">
    <source>
        <dbReference type="ARBA" id="ARBA00023136"/>
    </source>
</evidence>
<dbReference type="InterPro" id="IPR020846">
    <property type="entry name" value="MFS_dom"/>
</dbReference>
<accession>A0ABD5US20</accession>
<evidence type="ECO:0000256" key="5">
    <source>
        <dbReference type="ARBA" id="ARBA00022989"/>
    </source>
</evidence>
<dbReference type="PANTHER" id="PTHR23517:SF3">
    <property type="entry name" value="INTEGRAL MEMBRANE TRANSPORT PROTEIN"/>
    <property type="match status" value="1"/>
</dbReference>
<evidence type="ECO:0000256" key="2">
    <source>
        <dbReference type="ARBA" id="ARBA00022448"/>
    </source>
</evidence>
<proteinExistence type="predicted"/>
<feature type="transmembrane region" description="Helical" evidence="7">
    <location>
        <begin position="353"/>
        <end position="373"/>
    </location>
</feature>
<evidence type="ECO:0000256" key="7">
    <source>
        <dbReference type="SAM" id="Phobius"/>
    </source>
</evidence>